<reference evidence="1" key="1">
    <citation type="submission" date="2021-07" db="EMBL/GenBank/DDBJ databases">
        <title>Genome Resource of American Ginseng Black Spot Pathogen Alternaria panax.</title>
        <authorList>
            <person name="Qiu C."/>
            <person name="Wang W."/>
            <person name="Liu Z."/>
        </authorList>
    </citation>
    <scope>NUCLEOTIDE SEQUENCE</scope>
    <source>
        <strain evidence="1">BNCC115425</strain>
    </source>
</reference>
<keyword evidence="2" id="KW-1185">Reference proteome</keyword>
<dbReference type="EMBL" id="JAANER010000005">
    <property type="protein sequence ID" value="KAG9189873.1"/>
    <property type="molecule type" value="Genomic_DNA"/>
</dbReference>
<proteinExistence type="predicted"/>
<dbReference type="AlphaFoldDB" id="A0AAD4FJ27"/>
<organism evidence="1 2">
    <name type="scientific">Alternaria panax</name>
    <dbReference type="NCBI Taxonomy" id="48097"/>
    <lineage>
        <taxon>Eukaryota</taxon>
        <taxon>Fungi</taxon>
        <taxon>Dikarya</taxon>
        <taxon>Ascomycota</taxon>
        <taxon>Pezizomycotina</taxon>
        <taxon>Dothideomycetes</taxon>
        <taxon>Pleosporomycetidae</taxon>
        <taxon>Pleosporales</taxon>
        <taxon>Pleosporineae</taxon>
        <taxon>Pleosporaceae</taxon>
        <taxon>Alternaria</taxon>
        <taxon>Alternaria sect. Panax</taxon>
    </lineage>
</organism>
<dbReference type="Proteomes" id="UP001199106">
    <property type="component" value="Unassembled WGS sequence"/>
</dbReference>
<comment type="caution">
    <text evidence="1">The sequence shown here is derived from an EMBL/GenBank/DDBJ whole genome shotgun (WGS) entry which is preliminary data.</text>
</comment>
<name>A0AAD4FJ27_9PLEO</name>
<sequence length="444" mass="50487">MAETRNASQRLTTALRRFDDIFNRADHHFAFNVPGLYYRRPSADTLEPCMTILHGNLGQSGDMYVVWDTKWNVANSPRTETYDDSMTESQSTSNEAVDDFKEAVRNVVTRMNQQSEMYYVLDIPAVQEDPEDTREEPLYTVWDSSWDFPGADTPQTKNMSAVAGVRVHSVLIVGEELQEGLTILSQQVPDGIERPIHVYPIDNFYRRILAYAKENDGMKNPALFKTPVPWKDLGLNDLDDEEVLGLFDSNGPEEEMPGLFSSGSLEEENGYILPGKGKGKAVENAVAQVEDASTGVRDGRATYLRVRREGTGPYYLTAKPSGASIVHFAGAPDWDLFLSEKPEGIHEPLTFTKQCYTIRFLRCGLESKKKNDDKYSRQEETDKLRHREYRRPVSRRGPMVDEPKKYPRWHNGIAKYNESVLPKLLDRLETLVKADGGTWVDNRM</sequence>
<accession>A0AAD4FJ27</accession>
<protein>
    <submittedName>
        <fullName evidence="1">Uncharacterized protein</fullName>
    </submittedName>
</protein>
<evidence type="ECO:0000313" key="1">
    <source>
        <dbReference type="EMBL" id="KAG9189873.1"/>
    </source>
</evidence>
<evidence type="ECO:0000313" key="2">
    <source>
        <dbReference type="Proteomes" id="UP001199106"/>
    </source>
</evidence>
<gene>
    <name evidence="1" type="ORF">G6011_06741</name>
</gene>